<dbReference type="InterPro" id="IPR013324">
    <property type="entry name" value="RNA_pol_sigma_r3/r4-like"/>
</dbReference>
<dbReference type="Proteomes" id="UP000004925">
    <property type="component" value="Unassembled WGS sequence"/>
</dbReference>
<dbReference type="RefSeq" id="WP_005891127.1">
    <property type="nucleotide sequence ID" value="NZ_KQ235737.1"/>
</dbReference>
<accession>A0A0M1VU99</accession>
<dbReference type="EMBL" id="ACDE02000019">
    <property type="protein sequence ID" value="EEO40170.1"/>
    <property type="molecule type" value="Genomic_DNA"/>
</dbReference>
<evidence type="ECO:0000256" key="1">
    <source>
        <dbReference type="ARBA" id="ARBA00007788"/>
    </source>
</evidence>
<dbReference type="HOGENOM" id="CLU_1014727_0_0_0"/>
<sequence>MKLLSLEKYLLENNIDDEEFKKLVIKISEKLELEALSEDRKLTDEEIDYEYIDFLIAETLESLKDDVCSCEDDCGVEDCCGTRVEKNLKKVYEMALYMLREGISYDDLTQEGIIGLIKAHELFEEDKDFKLYKDYYIAREMFNYINNYANYRKSAFKDYAKHEIHKNNHLKVSLKDRNKSEELKKLEKENKEKHIEEIKQLEKRAETLFDYLNLKYRLSEREIKVVVMYYGLDGHEKKAFSQIAEATKIDDDNLDKILKGAMFKLSNVDEKVEL</sequence>
<dbReference type="GO" id="GO:0003700">
    <property type="term" value="F:DNA-binding transcription factor activity"/>
    <property type="evidence" value="ECO:0007669"/>
    <property type="project" value="InterPro"/>
</dbReference>
<dbReference type="PANTHER" id="PTHR30376:SF3">
    <property type="entry name" value="RNA POLYMERASE SIGMA FACTOR RPOH"/>
    <property type="match status" value="1"/>
</dbReference>
<dbReference type="InterPro" id="IPR014284">
    <property type="entry name" value="RNA_pol_sigma-70_dom"/>
</dbReference>
<feature type="domain" description="RNA polymerase sigma-70 region 2" evidence="3">
    <location>
        <begin position="84"/>
        <end position="132"/>
    </location>
</feature>
<evidence type="ECO:0000259" key="3">
    <source>
        <dbReference type="Pfam" id="PF04542"/>
    </source>
</evidence>
<gene>
    <name evidence="4" type="ORF">FSCG_00883</name>
</gene>
<dbReference type="NCBIfam" id="TIGR02937">
    <property type="entry name" value="sigma70-ECF"/>
    <property type="match status" value="1"/>
</dbReference>
<dbReference type="InterPro" id="IPR036388">
    <property type="entry name" value="WH-like_DNA-bd_sf"/>
</dbReference>
<comment type="similarity">
    <text evidence="1">Belongs to the sigma-70 factor family.</text>
</comment>
<dbReference type="Gene3D" id="1.20.120.1810">
    <property type="match status" value="1"/>
</dbReference>
<reference evidence="4 5" key="1">
    <citation type="submission" date="2011-10" db="EMBL/GenBank/DDBJ databases">
        <title>The Genome Sequence of Fusobacterium sp. 4_1_13.</title>
        <authorList>
            <consortium name="The Broad Institute Genome Sequencing Platform"/>
            <person name="Earl A."/>
            <person name="Ward D."/>
            <person name="Feldgarden M."/>
            <person name="Gevers D."/>
            <person name="Strauss J."/>
            <person name="Ambrose C."/>
            <person name="Allen-Vercoe E."/>
            <person name="Young S.K."/>
            <person name="Zeng Q."/>
            <person name="Gargeya S."/>
            <person name="Fitzgerald M."/>
            <person name="Haas B."/>
            <person name="Abouelleil A."/>
            <person name="Alvarado L."/>
            <person name="Arachchi H.M."/>
            <person name="Berlin A."/>
            <person name="Brown A."/>
            <person name="Chapman S.B."/>
            <person name="Chen Z."/>
            <person name="Dunbar C."/>
            <person name="Freedman E."/>
            <person name="Gearin G."/>
            <person name="Goldberg J."/>
            <person name="Griggs A."/>
            <person name="Gujja S."/>
            <person name="Heiman D."/>
            <person name="Howarth C."/>
            <person name="Larson L."/>
            <person name="Lui A."/>
            <person name="MacDonald P.J."/>
            <person name="Montmayeur A."/>
            <person name="Murphy C."/>
            <person name="Neiman D."/>
            <person name="Pearson M."/>
            <person name="Priest M."/>
            <person name="Roberts A."/>
            <person name="Saif S."/>
            <person name="Shea T."/>
            <person name="Shenoy N."/>
            <person name="Sisk P."/>
            <person name="Stolte C."/>
            <person name="Sykes S."/>
            <person name="Wortman J."/>
            <person name="Nusbaum C."/>
            <person name="Birren B."/>
        </authorList>
    </citation>
    <scope>NUCLEOTIDE SEQUENCE [LARGE SCALE GENOMIC DNA]</scope>
    <source>
        <strain evidence="4 5">4_1_13</strain>
    </source>
</reference>
<proteinExistence type="inferred from homology"/>
<feature type="coiled-coil region" evidence="2">
    <location>
        <begin position="176"/>
        <end position="211"/>
    </location>
</feature>
<dbReference type="Gene3D" id="1.10.10.10">
    <property type="entry name" value="Winged helix-like DNA-binding domain superfamily/Winged helix DNA-binding domain"/>
    <property type="match status" value="1"/>
</dbReference>
<organism evidence="4 5">
    <name type="scientific">Fusobacterium vincentii 4_1_13</name>
    <dbReference type="NCBI Taxonomy" id="469606"/>
    <lineage>
        <taxon>Bacteria</taxon>
        <taxon>Fusobacteriati</taxon>
        <taxon>Fusobacteriota</taxon>
        <taxon>Fusobacteriia</taxon>
        <taxon>Fusobacteriales</taxon>
        <taxon>Fusobacteriaceae</taxon>
        <taxon>Fusobacterium</taxon>
    </lineage>
</organism>
<evidence type="ECO:0000256" key="2">
    <source>
        <dbReference type="SAM" id="Coils"/>
    </source>
</evidence>
<evidence type="ECO:0000313" key="4">
    <source>
        <dbReference type="EMBL" id="EEO40170.1"/>
    </source>
</evidence>
<comment type="caution">
    <text evidence="4">The sequence shown here is derived from an EMBL/GenBank/DDBJ whole genome shotgun (WGS) entry which is preliminary data.</text>
</comment>
<dbReference type="Pfam" id="PF04542">
    <property type="entry name" value="Sigma70_r2"/>
    <property type="match status" value="1"/>
</dbReference>
<evidence type="ECO:0000313" key="5">
    <source>
        <dbReference type="Proteomes" id="UP000004925"/>
    </source>
</evidence>
<dbReference type="InterPro" id="IPR050813">
    <property type="entry name" value="Sigma-70_Factor"/>
</dbReference>
<dbReference type="GO" id="GO:0006352">
    <property type="term" value="P:DNA-templated transcription initiation"/>
    <property type="evidence" value="ECO:0007669"/>
    <property type="project" value="InterPro"/>
</dbReference>
<dbReference type="PANTHER" id="PTHR30376">
    <property type="entry name" value="SIGMA FACTOR RPOH HEAT SHOCK RELATED"/>
    <property type="match status" value="1"/>
</dbReference>
<protein>
    <submittedName>
        <fullName evidence="4">Sigma-70 family RNA polymerase sigma factor</fullName>
    </submittedName>
</protein>
<dbReference type="eggNOG" id="COG1191">
    <property type="taxonomic scope" value="Bacteria"/>
</dbReference>
<dbReference type="SUPFAM" id="SSF88946">
    <property type="entry name" value="Sigma2 domain of RNA polymerase sigma factors"/>
    <property type="match status" value="1"/>
</dbReference>
<dbReference type="InterPro" id="IPR007627">
    <property type="entry name" value="RNA_pol_sigma70_r2"/>
</dbReference>
<dbReference type="SUPFAM" id="SSF88659">
    <property type="entry name" value="Sigma3 and sigma4 domains of RNA polymerase sigma factors"/>
    <property type="match status" value="1"/>
</dbReference>
<dbReference type="AlphaFoldDB" id="A0A0M1VU99"/>
<dbReference type="InterPro" id="IPR013325">
    <property type="entry name" value="RNA_pol_sigma_r2"/>
</dbReference>
<keyword evidence="2" id="KW-0175">Coiled coil</keyword>
<name>A0A0M1VU99_FUSVC</name>